<feature type="compositionally biased region" description="Polar residues" evidence="1">
    <location>
        <begin position="37"/>
        <end position="53"/>
    </location>
</feature>
<evidence type="ECO:0000313" key="2">
    <source>
        <dbReference type="Proteomes" id="UP000887572"/>
    </source>
</evidence>
<protein>
    <submittedName>
        <fullName evidence="3">C2H2-type domain-containing protein</fullName>
    </submittedName>
</protein>
<evidence type="ECO:0000313" key="3">
    <source>
        <dbReference type="WBParaSite" id="Gr19_v10_g13530.t1"/>
    </source>
</evidence>
<dbReference type="Proteomes" id="UP000887572">
    <property type="component" value="Unplaced"/>
</dbReference>
<feature type="region of interest" description="Disordered" evidence="1">
    <location>
        <begin position="35"/>
        <end position="57"/>
    </location>
</feature>
<name>A0A914H317_GLORO</name>
<dbReference type="AlphaFoldDB" id="A0A914H317"/>
<keyword evidence="2" id="KW-1185">Reference proteome</keyword>
<organism evidence="2 3">
    <name type="scientific">Globodera rostochiensis</name>
    <name type="common">Golden nematode worm</name>
    <name type="synonym">Heterodera rostochiensis</name>
    <dbReference type="NCBI Taxonomy" id="31243"/>
    <lineage>
        <taxon>Eukaryota</taxon>
        <taxon>Metazoa</taxon>
        <taxon>Ecdysozoa</taxon>
        <taxon>Nematoda</taxon>
        <taxon>Chromadorea</taxon>
        <taxon>Rhabditida</taxon>
        <taxon>Tylenchina</taxon>
        <taxon>Tylenchomorpha</taxon>
        <taxon>Tylenchoidea</taxon>
        <taxon>Heteroderidae</taxon>
        <taxon>Heteroderinae</taxon>
        <taxon>Globodera</taxon>
    </lineage>
</organism>
<accession>A0A914H317</accession>
<reference evidence="3" key="1">
    <citation type="submission" date="2022-11" db="UniProtKB">
        <authorList>
            <consortium name="WormBaseParasite"/>
        </authorList>
    </citation>
    <scope>IDENTIFICATION</scope>
</reference>
<proteinExistence type="predicted"/>
<dbReference type="WBParaSite" id="Gr19_v10_g13530.t1">
    <property type="protein sequence ID" value="Gr19_v10_g13530.t1"/>
    <property type="gene ID" value="Gr19_v10_g13530"/>
</dbReference>
<sequence length="218" mass="23897">MLLCFCILNSPYWTGKLIANVINCITEHRGRDDSFVRGSTRSGSGIVAQQQPSDDSDTIPTFVYEGVMETLSSQCDDFDCDKPTMDELLAKIEQMFHVNFRCKTCGELFGTDALPRHWDSNCLSRSSPLQPCDQLNSSDSGVPFTSTALSNEMGNCNFICLDQSVLSMAEKAENLCAGFHAECVAAAEASHLSERQGLHDVMLLQCSATDGQAEQNED</sequence>
<evidence type="ECO:0000256" key="1">
    <source>
        <dbReference type="SAM" id="MobiDB-lite"/>
    </source>
</evidence>